<feature type="transmembrane region" description="Helical" evidence="17">
    <location>
        <begin position="599"/>
        <end position="621"/>
    </location>
</feature>
<evidence type="ECO:0000256" key="11">
    <source>
        <dbReference type="ARBA" id="ARBA00023134"/>
    </source>
</evidence>
<feature type="binding site" evidence="15">
    <location>
        <begin position="33"/>
        <end position="37"/>
    </location>
    <ligand>
        <name>GTP</name>
        <dbReference type="ChEBI" id="CHEBI:37565"/>
        <label>1</label>
    </ligand>
</feature>
<evidence type="ECO:0000256" key="7">
    <source>
        <dbReference type="ARBA" id="ARBA00022741"/>
    </source>
</evidence>
<dbReference type="Gene3D" id="3.40.50.300">
    <property type="entry name" value="P-loop containing nucleotide triphosphate hydrolases"/>
    <property type="match status" value="1"/>
</dbReference>
<comment type="caution">
    <text evidence="19">The sequence shown here is derived from an EMBL/GenBank/DDBJ whole genome shotgun (WGS) entry which is preliminary data.</text>
</comment>
<protein>
    <recommendedName>
        <fullName evidence="13 14">Ferrous iron transport protein B</fullName>
    </recommendedName>
</protein>
<feature type="binding site" evidence="16">
    <location>
        <position position="22"/>
    </location>
    <ligand>
        <name>Mg(2+)</name>
        <dbReference type="ChEBI" id="CHEBI:18420"/>
        <label>1</label>
    </ligand>
</feature>
<evidence type="ECO:0000313" key="20">
    <source>
        <dbReference type="Proteomes" id="UP000602076"/>
    </source>
</evidence>
<keyword evidence="20" id="KW-1185">Reference proteome</keyword>
<dbReference type="InterPro" id="IPR003373">
    <property type="entry name" value="Fe2_transport_prot-B"/>
</dbReference>
<evidence type="ECO:0000256" key="10">
    <source>
        <dbReference type="ARBA" id="ARBA00023065"/>
    </source>
</evidence>
<dbReference type="PANTHER" id="PTHR43185:SF1">
    <property type="entry name" value="FE(2+) TRANSPORTER FEOB"/>
    <property type="match status" value="1"/>
</dbReference>
<dbReference type="GO" id="GO:0005525">
    <property type="term" value="F:GTP binding"/>
    <property type="evidence" value="ECO:0007669"/>
    <property type="project" value="UniProtKB-KW"/>
</dbReference>
<dbReference type="GO" id="GO:0005886">
    <property type="term" value="C:plasma membrane"/>
    <property type="evidence" value="ECO:0007669"/>
    <property type="project" value="UniProtKB-SubCell"/>
</dbReference>
<keyword evidence="12 17" id="KW-0472">Membrane</keyword>
<evidence type="ECO:0000256" key="15">
    <source>
        <dbReference type="PIRSR" id="PIRSR603373-1"/>
    </source>
</evidence>
<evidence type="ECO:0000256" key="17">
    <source>
        <dbReference type="RuleBase" id="RU362098"/>
    </source>
</evidence>
<proteinExistence type="inferred from homology"/>
<evidence type="ECO:0000256" key="6">
    <source>
        <dbReference type="ARBA" id="ARBA00022692"/>
    </source>
</evidence>
<feature type="transmembrane region" description="Helical" evidence="17">
    <location>
        <begin position="382"/>
        <end position="405"/>
    </location>
</feature>
<dbReference type="Pfam" id="PF07670">
    <property type="entry name" value="Gate"/>
    <property type="match status" value="2"/>
</dbReference>
<keyword evidence="5 17" id="KW-0410">Iron transport</keyword>
<dbReference type="InterPro" id="IPR011640">
    <property type="entry name" value="Fe2_transport_prot_B_C"/>
</dbReference>
<dbReference type="InterPro" id="IPR050860">
    <property type="entry name" value="FeoB_GTPase"/>
</dbReference>
<feature type="transmembrane region" description="Helical" evidence="17">
    <location>
        <begin position="276"/>
        <end position="296"/>
    </location>
</feature>
<dbReference type="Gene3D" id="1.10.287.1770">
    <property type="match status" value="1"/>
</dbReference>
<keyword evidence="16" id="KW-0479">Metal-binding</keyword>
<feature type="domain" description="FeoB-type G" evidence="18">
    <location>
        <begin position="1"/>
        <end position="165"/>
    </location>
</feature>
<feature type="transmembrane region" description="Helical" evidence="17">
    <location>
        <begin position="308"/>
        <end position="330"/>
    </location>
</feature>
<feature type="binding site" evidence="15">
    <location>
        <begin position="52"/>
        <end position="55"/>
    </location>
    <ligand>
        <name>GTP</name>
        <dbReference type="ChEBI" id="CHEBI:37565"/>
        <label>1</label>
    </ligand>
</feature>
<evidence type="ECO:0000256" key="12">
    <source>
        <dbReference type="ARBA" id="ARBA00023136"/>
    </source>
</evidence>
<dbReference type="Pfam" id="PF07664">
    <property type="entry name" value="FeoB_C"/>
    <property type="match status" value="1"/>
</dbReference>
<keyword evidence="10" id="KW-0406">Ion transport</keyword>
<feature type="transmembrane region" description="Helical" evidence="17">
    <location>
        <begin position="448"/>
        <end position="468"/>
    </location>
</feature>
<evidence type="ECO:0000256" key="2">
    <source>
        <dbReference type="ARBA" id="ARBA00004651"/>
    </source>
</evidence>
<feature type="transmembrane region" description="Helical" evidence="17">
    <location>
        <begin position="633"/>
        <end position="655"/>
    </location>
</feature>
<evidence type="ECO:0000256" key="1">
    <source>
        <dbReference type="ARBA" id="ARBA00003926"/>
    </source>
</evidence>
<dbReference type="Pfam" id="PF02421">
    <property type="entry name" value="FeoB_N"/>
    <property type="match status" value="1"/>
</dbReference>
<evidence type="ECO:0000256" key="16">
    <source>
        <dbReference type="PIRSR" id="PIRSR603373-2"/>
    </source>
</evidence>
<dbReference type="AlphaFoldDB" id="A0A927CZE2"/>
<dbReference type="RefSeq" id="WP_190997692.1">
    <property type="nucleotide sequence ID" value="NZ_JACXSI010000014.1"/>
</dbReference>
<dbReference type="InterPro" id="IPR011642">
    <property type="entry name" value="Gate_dom"/>
</dbReference>
<feature type="transmembrane region" description="Helical" evidence="17">
    <location>
        <begin position="506"/>
        <end position="527"/>
    </location>
</feature>
<accession>A0A927CZE2</accession>
<keyword evidence="7 15" id="KW-0547">Nucleotide-binding</keyword>
<dbReference type="CDD" id="cd01879">
    <property type="entry name" value="FeoB"/>
    <property type="match status" value="1"/>
</dbReference>
<keyword evidence="6 17" id="KW-0812">Transmembrane</keyword>
<organism evidence="19 20">
    <name type="scientific">Peribacillus faecalis</name>
    <dbReference type="NCBI Taxonomy" id="2772559"/>
    <lineage>
        <taxon>Bacteria</taxon>
        <taxon>Bacillati</taxon>
        <taxon>Bacillota</taxon>
        <taxon>Bacilli</taxon>
        <taxon>Bacillales</taxon>
        <taxon>Bacillaceae</taxon>
        <taxon>Peribacillus</taxon>
    </lineage>
</organism>
<dbReference type="InterPro" id="IPR030389">
    <property type="entry name" value="G_FEOB_dom"/>
</dbReference>
<dbReference type="GO" id="GO:0015093">
    <property type="term" value="F:ferrous iron transmembrane transporter activity"/>
    <property type="evidence" value="ECO:0007669"/>
    <property type="project" value="UniProtKB-UniRule"/>
</dbReference>
<dbReference type="PANTHER" id="PTHR43185">
    <property type="entry name" value="FERROUS IRON TRANSPORT PROTEIN B"/>
    <property type="match status" value="1"/>
</dbReference>
<dbReference type="Proteomes" id="UP000602076">
    <property type="component" value="Unassembled WGS sequence"/>
</dbReference>
<evidence type="ECO:0000256" key="14">
    <source>
        <dbReference type="NCBIfam" id="TIGR00437"/>
    </source>
</evidence>
<keyword evidence="8 17" id="KW-1133">Transmembrane helix</keyword>
<feature type="transmembrane region" description="Helical" evidence="17">
    <location>
        <begin position="539"/>
        <end position="558"/>
    </location>
</feature>
<dbReference type="NCBIfam" id="TIGR00437">
    <property type="entry name" value="feoB"/>
    <property type="match status" value="1"/>
</dbReference>
<feature type="transmembrane region" description="Helical" evidence="17">
    <location>
        <begin position="570"/>
        <end position="587"/>
    </location>
</feature>
<evidence type="ECO:0000259" key="18">
    <source>
        <dbReference type="PROSITE" id="PS51711"/>
    </source>
</evidence>
<reference evidence="19" key="1">
    <citation type="submission" date="2020-09" db="EMBL/GenBank/DDBJ databases">
        <title>Bacillus faecalis sp. nov., a moderately halophilic bacterium isolated from cow faeces.</title>
        <authorList>
            <person name="Jiang L."/>
            <person name="Lee J."/>
        </authorList>
    </citation>
    <scope>NUCLEOTIDE SEQUENCE</scope>
    <source>
        <strain evidence="19">AGMB 02131</strain>
    </source>
</reference>
<dbReference type="InterPro" id="IPR041069">
    <property type="entry name" value="FeoB_Cyto"/>
</dbReference>
<dbReference type="PROSITE" id="PS51711">
    <property type="entry name" value="G_FEOB"/>
    <property type="match status" value="1"/>
</dbReference>
<feature type="binding site" evidence="15">
    <location>
        <begin position="8"/>
        <end position="15"/>
    </location>
    <ligand>
        <name>GTP</name>
        <dbReference type="ChEBI" id="CHEBI:37565"/>
        <label>1</label>
    </ligand>
</feature>
<comment type="function">
    <text evidence="1 17">Probable transporter of a GTP-driven Fe(2+) uptake system.</text>
</comment>
<keyword evidence="3 17" id="KW-0813">Transport</keyword>
<gene>
    <name evidence="19" type="primary">feoB</name>
    <name evidence="19" type="ORF">IEO70_07190</name>
</gene>
<evidence type="ECO:0000256" key="4">
    <source>
        <dbReference type="ARBA" id="ARBA00022475"/>
    </source>
</evidence>
<keyword evidence="9 17" id="KW-0408">Iron</keyword>
<dbReference type="InterPro" id="IPR027417">
    <property type="entry name" value="P-loop_NTPase"/>
</dbReference>
<feature type="binding site" evidence="16">
    <location>
        <position position="19"/>
    </location>
    <ligand>
        <name>Mg(2+)</name>
        <dbReference type="ChEBI" id="CHEBI:18420"/>
        <label>2</label>
    </ligand>
</feature>
<feature type="transmembrane region" description="Helical" evidence="17">
    <location>
        <begin position="417"/>
        <end position="442"/>
    </location>
</feature>
<dbReference type="Pfam" id="PF17910">
    <property type="entry name" value="FeoB_Cyto"/>
    <property type="match status" value="1"/>
</dbReference>
<keyword evidence="11 15" id="KW-0342">GTP-binding</keyword>
<comment type="similarity">
    <text evidence="17">Belongs to the TRAFAC class TrmE-Era-EngA-EngB-Septin-like GTPase superfamily. FeoB GTPase (TC 9.A.8) family.</text>
</comment>
<dbReference type="GO" id="GO:0046872">
    <property type="term" value="F:metal ion binding"/>
    <property type="evidence" value="ECO:0007669"/>
    <property type="project" value="UniProtKB-KW"/>
</dbReference>
<evidence type="ECO:0000313" key="19">
    <source>
        <dbReference type="EMBL" id="MBD3108149.1"/>
    </source>
</evidence>
<evidence type="ECO:0000256" key="5">
    <source>
        <dbReference type="ARBA" id="ARBA00022496"/>
    </source>
</evidence>
<evidence type="ECO:0000256" key="3">
    <source>
        <dbReference type="ARBA" id="ARBA00022448"/>
    </source>
</evidence>
<comment type="subcellular location">
    <subcellularLocation>
        <location evidence="2 17">Cell membrane</location>
        <topology evidence="2 17">Multi-pass membrane protein</topology>
    </subcellularLocation>
</comment>
<dbReference type="EMBL" id="JACXSI010000014">
    <property type="protein sequence ID" value="MBD3108149.1"/>
    <property type="molecule type" value="Genomic_DNA"/>
</dbReference>
<keyword evidence="16" id="KW-0460">Magnesium</keyword>
<keyword evidence="4" id="KW-1003">Cell membrane</keyword>
<evidence type="ECO:0000256" key="13">
    <source>
        <dbReference type="ARBA" id="ARBA00031200"/>
    </source>
</evidence>
<sequence length="660" mass="73164">MSGLAIIGRPNTGKTSLFNLLTDSYEYVGNWSGVTVEKKVGHIKKMQLNLIDLPGIYDFNPISKDESVVSKFLLEEKTKGIINIIDAAQFTSNMQLTLQILELKQPTVICLNMIDVAKKAGLAIDTKKLSDILGVKVIPTIARVGKDKEVLCNALNESLSEKNEYFRINYSADVEDSIQQMEALMGHIEDEKRRWAAIQLLSGNSAVEDFLRSDCHFNEMLQVRANLENARKLSAQEVFYNERQFYIEEISKQVVSKSGESENKTDKIDRILTHPVLGIPIFLLLMYIVFEITFTWVGAPLSDLLDGFIGGVLIEYTASFLAAIGASGFISDLICDGIIGGVGGILVFFPQIFALFFCISLLEDSGYMARIAVIMDRIMEFFGLNGKAFIPMIISFGCNVPGIMAARTIEQPKERMLTILVAPFMSCSARLPVYALFAGAFFTQHQSLIVLSLYVIGLVMALIVTKILSVTLLKKENSVFFVDLPEYHLPLMKSLWRSTWEKGKGFLQKAGTIIFAGSVIVWLLAYVGPQGINVEMDHSFLAMIGGWFGTLFAPLGFGTWQAGSSLISGFMAKEVVVSTMAIIYGVNENSLPVAMSEHFTALSAYTFMLFILLYIPCLATVGTIKKELQSAKLTSFAVIYPFLIAYVLAFFVYQIGSMFM</sequence>
<name>A0A927CZE2_9BACI</name>
<evidence type="ECO:0000256" key="8">
    <source>
        <dbReference type="ARBA" id="ARBA00022989"/>
    </source>
</evidence>
<dbReference type="SUPFAM" id="SSF52540">
    <property type="entry name" value="P-loop containing nucleoside triphosphate hydrolases"/>
    <property type="match status" value="1"/>
</dbReference>
<feature type="transmembrane region" description="Helical" evidence="17">
    <location>
        <begin position="337"/>
        <end position="362"/>
    </location>
</feature>
<feature type="binding site" evidence="15">
    <location>
        <begin position="112"/>
        <end position="115"/>
    </location>
    <ligand>
        <name>GTP</name>
        <dbReference type="ChEBI" id="CHEBI:37565"/>
        <label>1</label>
    </ligand>
</feature>
<evidence type="ECO:0000256" key="9">
    <source>
        <dbReference type="ARBA" id="ARBA00023004"/>
    </source>
</evidence>